<gene>
    <name evidence="1" type="ORF">CCMSSC00406_0004762</name>
</gene>
<evidence type="ECO:0000313" key="1">
    <source>
        <dbReference type="EMBL" id="KAG9224263.1"/>
    </source>
</evidence>
<protein>
    <submittedName>
        <fullName evidence="1">Uncharacterized protein</fullName>
    </submittedName>
</protein>
<comment type="caution">
    <text evidence="1">The sequence shown here is derived from an EMBL/GenBank/DDBJ whole genome shotgun (WGS) entry which is preliminary data.</text>
</comment>
<proteinExistence type="predicted"/>
<reference evidence="1 2" key="1">
    <citation type="journal article" date="2021" name="Appl. Environ. Microbiol.">
        <title>Genetic linkage and physical mapping for an oyster mushroom Pleurotus cornucopiae and QTL analysis for the trait cap color.</title>
        <authorList>
            <person name="Zhang Y."/>
            <person name="Gao W."/>
            <person name="Sonnenberg A."/>
            <person name="Chen Q."/>
            <person name="Zhang J."/>
            <person name="Huang C."/>
        </authorList>
    </citation>
    <scope>NUCLEOTIDE SEQUENCE [LARGE SCALE GENOMIC DNA]</scope>
    <source>
        <strain evidence="1">CCMSSC00406</strain>
    </source>
</reference>
<accession>A0ACB7J4J7</accession>
<organism evidence="1 2">
    <name type="scientific">Pleurotus cornucopiae</name>
    <name type="common">Cornucopia mushroom</name>
    <dbReference type="NCBI Taxonomy" id="5321"/>
    <lineage>
        <taxon>Eukaryota</taxon>
        <taxon>Fungi</taxon>
        <taxon>Dikarya</taxon>
        <taxon>Basidiomycota</taxon>
        <taxon>Agaricomycotina</taxon>
        <taxon>Agaricomycetes</taxon>
        <taxon>Agaricomycetidae</taxon>
        <taxon>Agaricales</taxon>
        <taxon>Pleurotineae</taxon>
        <taxon>Pleurotaceae</taxon>
        <taxon>Pleurotus</taxon>
    </lineage>
</organism>
<dbReference type="Proteomes" id="UP000824881">
    <property type="component" value="Unassembled WGS sequence"/>
</dbReference>
<dbReference type="EMBL" id="WQMT02000004">
    <property type="protein sequence ID" value="KAG9224263.1"/>
    <property type="molecule type" value="Genomic_DNA"/>
</dbReference>
<keyword evidence="2" id="KW-1185">Reference proteome</keyword>
<sequence length="890" mass="100107">MADHFAFTNSPLKNTKKAAGSRKEMSAFEVKEEYITPYANFSRDHLNSPPGSNLEELLEADTTLVTLTESYVAASGKAQYSALCKLLNHLSEKFCGDKEPIVFVDHHTAYLKHHPNGYFDCSPDIPAVLKSRFLTYPSTSPCKCAEWPDLETVVEVKNEHEYLDGITQLAAYLALANQARPDRVSLYGLITSPRGYQIQYSDAGGLTTSPFSHWEHLVPLASYVYTLYFPLPGRPHCDPTIIRSLTRTAGNPTRDVTFKGETYPACEVKFVGGPWKRMTWVAQTAGDYPTVIKDSYWAYGRTFKEGELYDLLQSDGKPAPGFVRVITHGDVFYAEGPITSINIEPHVYRVKTRLVMGTSGDPLAKTPSIQHFLMAMYDILEAHRWAVRKRNVIHRDISIGNIIINPKDKSNAHLNESGRPIFINEVLTKAEHAPPVARLYDFDNGAENDRKLAQTPAFKESLERSPDHEHLRHRTGTPRYMARAVAAGCTLGRTWNGFKRMPSLPPDLLELYKTAHLPADVDLLRHFEDCHGTTHGVPQNSGEYDDDDDEDDIQVFQHLPRHDAESVFWVIVVFLLRALPLGQRPKEDMNGRFLTPAWECIASHEIKSDPGNFSVDLRAMLLDPKGWKQNLHQRLEDLAPMMKELIAQVRPEYSHLPTPPDDFHLHEAMQRILLKYVPKFANDSDILLDTEEGRLVLKPKDPPVHRASTEISLDGQHSQRAGRRSRFSVSRGSDSVVQDKRKRRDSVEANSSDEQSPLPLARFSLPYIPRPVPDVDNDGHTFPAGPNITHDFGTFSETLLHESEAVVPTTALSRRSSLKRKRPNDDDDDDYSNAGYPLNLLSIYPPAKPERSRTPPSDIDDSDTPETPARTGVEEGRKVEAVECLSETAL</sequence>
<evidence type="ECO:0000313" key="2">
    <source>
        <dbReference type="Proteomes" id="UP000824881"/>
    </source>
</evidence>
<name>A0ACB7J4J7_PLECO</name>